<accession>A0A9X3MU60</accession>
<dbReference type="Pfam" id="PF01315">
    <property type="entry name" value="Ald_Xan_dh_C"/>
    <property type="match status" value="1"/>
</dbReference>
<protein>
    <submittedName>
        <fullName evidence="2">Molybdopterin-dependent oxidoreductase</fullName>
    </submittedName>
</protein>
<gene>
    <name evidence="2" type="ORF">OM076_20060</name>
</gene>
<dbReference type="PANTHER" id="PTHR11908">
    <property type="entry name" value="XANTHINE DEHYDROGENASE"/>
    <property type="match status" value="1"/>
</dbReference>
<dbReference type="SUPFAM" id="SSF54665">
    <property type="entry name" value="CO dehydrogenase molybdoprotein N-domain-like"/>
    <property type="match status" value="1"/>
</dbReference>
<dbReference type="RefSeq" id="WP_270041821.1">
    <property type="nucleotide sequence ID" value="NZ_JAPDOD010000019.1"/>
</dbReference>
<dbReference type="InterPro" id="IPR016208">
    <property type="entry name" value="Ald_Oxase/xanthine_DH-like"/>
</dbReference>
<dbReference type="SMART" id="SM01008">
    <property type="entry name" value="Ald_Xan_dh_C"/>
    <property type="match status" value="1"/>
</dbReference>
<organism evidence="2 3">
    <name type="scientific">Solirubrobacter ginsenosidimutans</name>
    <dbReference type="NCBI Taxonomy" id="490573"/>
    <lineage>
        <taxon>Bacteria</taxon>
        <taxon>Bacillati</taxon>
        <taxon>Actinomycetota</taxon>
        <taxon>Thermoleophilia</taxon>
        <taxon>Solirubrobacterales</taxon>
        <taxon>Solirubrobacteraceae</taxon>
        <taxon>Solirubrobacter</taxon>
    </lineage>
</organism>
<sequence>MSTITTIKDGVGQSVRRPDGIPKVKGEFAYSSDMWAEDMLWGATLRSPHPRARIRAIHLGKALAIPGVHAVLTHEDVPGRKLYGLEHIDQPVLAIDQVRYQGEPVAIVAADHPETARRAADRIEVDYEELEPLTDPEYALDPASPPLHAGGNLLRHVHIAHGDEPGEADVVVSGEYEVGMQDQAFLGPESGLAVPAEDGGIDLWIATQWLHVDRDQVAACLDLPVAKVRFTLAGVGGAFGGREDVSMQAHACLLALHTGRPVKMVYGREESFFGHVHRHPAWMRYEHGADRDGRLRYIKCRILLDGGAYASSSGAVVSNAAAFALGPYDVPSARIDSYVVYTDNPPCGAMRGFGAVQTCFAHEAQMDKLAAALGMDPVQLRLRNAMVTGTSMPTGAPINCPAPVAELLRSVRSRPLPDAGGGLPGGIANVTRGEGVVRGVGYAVGFKNVGFSEGFDDFSTARVRLSVAGGEPLVEVHTAAAEVGQGLVTVMGQIARTELNVQNVLVLPADTQVGSAGSSSASRQTHMTGGAVQAACRAVREELERRGGEIGDGIEETREYHHRPTQPLDALGQGDAHVTFAFAAHRAVVDVDTELGLVRVVEIATAQDVGKAMNPLAVEGQIEGGIAQGLGLALMEEIQVVDGLVRNASFTDYLIPTVLDMPPVELDILELGDPDSPYGLRGIGEPPTISSTPAVVAALRAATGKPLARVPVRPDDMVGL</sequence>
<dbReference type="SUPFAM" id="SSF56003">
    <property type="entry name" value="Molybdenum cofactor-binding domain"/>
    <property type="match status" value="1"/>
</dbReference>
<dbReference type="GO" id="GO:0005506">
    <property type="term" value="F:iron ion binding"/>
    <property type="evidence" value="ECO:0007669"/>
    <property type="project" value="InterPro"/>
</dbReference>
<dbReference type="InterPro" id="IPR036856">
    <property type="entry name" value="Ald_Oxase/Xan_DH_a/b_sf"/>
</dbReference>
<evidence type="ECO:0000313" key="2">
    <source>
        <dbReference type="EMBL" id="MDA0162580.1"/>
    </source>
</evidence>
<dbReference type="InterPro" id="IPR046867">
    <property type="entry name" value="AldOxase/xan_DH_MoCoBD2"/>
</dbReference>
<dbReference type="GO" id="GO:0016491">
    <property type="term" value="F:oxidoreductase activity"/>
    <property type="evidence" value="ECO:0007669"/>
    <property type="project" value="InterPro"/>
</dbReference>
<proteinExistence type="predicted"/>
<dbReference type="Pfam" id="PF02738">
    <property type="entry name" value="MoCoBD_1"/>
    <property type="match status" value="1"/>
</dbReference>
<evidence type="ECO:0000259" key="1">
    <source>
        <dbReference type="SMART" id="SM01008"/>
    </source>
</evidence>
<dbReference type="AlphaFoldDB" id="A0A9X3MU60"/>
<dbReference type="InterPro" id="IPR037165">
    <property type="entry name" value="AldOxase/xan_DH_Mopterin-bd_sf"/>
</dbReference>
<dbReference type="Proteomes" id="UP001149140">
    <property type="component" value="Unassembled WGS sequence"/>
</dbReference>
<evidence type="ECO:0000313" key="3">
    <source>
        <dbReference type="Proteomes" id="UP001149140"/>
    </source>
</evidence>
<dbReference type="InterPro" id="IPR008274">
    <property type="entry name" value="AldOxase/xan_DH_MoCoBD1"/>
</dbReference>
<dbReference type="Gene3D" id="3.90.1170.50">
    <property type="entry name" value="Aldehyde oxidase/xanthine dehydrogenase, a/b hammerhead"/>
    <property type="match status" value="1"/>
</dbReference>
<dbReference type="Pfam" id="PF20256">
    <property type="entry name" value="MoCoBD_2"/>
    <property type="match status" value="1"/>
</dbReference>
<dbReference type="InterPro" id="IPR000674">
    <property type="entry name" value="Ald_Oxase/Xan_DH_a/b"/>
</dbReference>
<dbReference type="PANTHER" id="PTHR11908:SF157">
    <property type="entry name" value="XANTHINE DEHYDROGENASE SUBUNIT D-RELATED"/>
    <property type="match status" value="1"/>
</dbReference>
<dbReference type="Gene3D" id="3.30.365.10">
    <property type="entry name" value="Aldehyde oxidase/xanthine dehydrogenase, molybdopterin binding domain"/>
    <property type="match status" value="4"/>
</dbReference>
<feature type="domain" description="Aldehyde oxidase/xanthine dehydrogenase a/b hammerhead" evidence="1">
    <location>
        <begin position="25"/>
        <end position="131"/>
    </location>
</feature>
<keyword evidence="3" id="KW-1185">Reference proteome</keyword>
<comment type="caution">
    <text evidence="2">The sequence shown here is derived from an EMBL/GenBank/DDBJ whole genome shotgun (WGS) entry which is preliminary data.</text>
</comment>
<dbReference type="EMBL" id="JAPDOD010000019">
    <property type="protein sequence ID" value="MDA0162580.1"/>
    <property type="molecule type" value="Genomic_DNA"/>
</dbReference>
<name>A0A9X3MU60_9ACTN</name>
<reference evidence="2" key="1">
    <citation type="submission" date="2022-10" db="EMBL/GenBank/DDBJ databases">
        <title>The WGS of Solirubrobacter ginsenosidimutans DSM 21036.</title>
        <authorList>
            <person name="Jiang Z."/>
        </authorList>
    </citation>
    <scope>NUCLEOTIDE SEQUENCE</scope>
    <source>
        <strain evidence="2">DSM 21036</strain>
    </source>
</reference>